<gene>
    <name evidence="1" type="ORF">EUGRSUZ_F02769</name>
</gene>
<reference evidence="1" key="1">
    <citation type="submission" date="2013-07" db="EMBL/GenBank/DDBJ databases">
        <title>The genome of Eucalyptus grandis.</title>
        <authorList>
            <person name="Schmutz J."/>
            <person name="Hayes R."/>
            <person name="Myburg A."/>
            <person name="Tuskan G."/>
            <person name="Grattapaglia D."/>
            <person name="Rokhsar D.S."/>
        </authorList>
    </citation>
    <scope>NUCLEOTIDE SEQUENCE</scope>
    <source>
        <tissue evidence="1">Leaf extractions</tissue>
    </source>
</reference>
<sequence length="81" mass="9056">MMVTCLRLLHNHSVGSMTVAPVVRQDASASVSPSLRSFRDQFIDLNTIRSEISGEERLVRSRKPVAHCTSCWSNMHAKNSD</sequence>
<evidence type="ECO:0000313" key="1">
    <source>
        <dbReference type="EMBL" id="KCW69266.1"/>
    </source>
</evidence>
<name>A0A059BTI4_EUCGR</name>
<dbReference type="EMBL" id="KK198758">
    <property type="protein sequence ID" value="KCW69266.1"/>
    <property type="molecule type" value="Genomic_DNA"/>
</dbReference>
<protein>
    <submittedName>
        <fullName evidence="1">Uncharacterized protein</fullName>
    </submittedName>
</protein>
<dbReference type="Gramene" id="KCW69266">
    <property type="protein sequence ID" value="KCW69266"/>
    <property type="gene ID" value="EUGRSUZ_F02769"/>
</dbReference>
<organism evidence="1">
    <name type="scientific">Eucalyptus grandis</name>
    <name type="common">Flooded gum</name>
    <dbReference type="NCBI Taxonomy" id="71139"/>
    <lineage>
        <taxon>Eukaryota</taxon>
        <taxon>Viridiplantae</taxon>
        <taxon>Streptophyta</taxon>
        <taxon>Embryophyta</taxon>
        <taxon>Tracheophyta</taxon>
        <taxon>Spermatophyta</taxon>
        <taxon>Magnoliopsida</taxon>
        <taxon>eudicotyledons</taxon>
        <taxon>Gunneridae</taxon>
        <taxon>Pentapetalae</taxon>
        <taxon>rosids</taxon>
        <taxon>malvids</taxon>
        <taxon>Myrtales</taxon>
        <taxon>Myrtaceae</taxon>
        <taxon>Myrtoideae</taxon>
        <taxon>Eucalypteae</taxon>
        <taxon>Eucalyptus</taxon>
    </lineage>
</organism>
<dbReference type="InParanoid" id="A0A059BTI4"/>
<dbReference type="AlphaFoldDB" id="A0A059BTI4"/>
<accession>A0A059BTI4</accession>
<proteinExistence type="predicted"/>